<sequence length="111" mass="12287">MLELNQVNVEKLMKMAGAVRIGGKGSVGSYELFTYKKKKAVHKTTSTDEKRLHSTLKRLGVNGIPQIEEVNIIKYDKVIQSVIILPVIFLGGGLDLEYFFPGNGIDQLGTH</sequence>
<name>A0ACB9K617_9ASTR</name>
<protein>
    <submittedName>
        <fullName evidence="1">Uncharacterized protein</fullName>
    </submittedName>
</protein>
<reference evidence="2" key="1">
    <citation type="journal article" date="2022" name="Mol. Ecol. Resour.">
        <title>The genomes of chicory, endive, great burdock and yacon provide insights into Asteraceae palaeo-polyploidization history and plant inulin production.</title>
        <authorList>
            <person name="Fan W."/>
            <person name="Wang S."/>
            <person name="Wang H."/>
            <person name="Wang A."/>
            <person name="Jiang F."/>
            <person name="Liu H."/>
            <person name="Zhao H."/>
            <person name="Xu D."/>
            <person name="Zhang Y."/>
        </authorList>
    </citation>
    <scope>NUCLEOTIDE SEQUENCE [LARGE SCALE GENOMIC DNA]</scope>
    <source>
        <strain evidence="2">cv. Yunnan</strain>
    </source>
</reference>
<dbReference type="EMBL" id="CM042018">
    <property type="protein sequence ID" value="KAI3827718.1"/>
    <property type="molecule type" value="Genomic_DNA"/>
</dbReference>
<accession>A0ACB9K617</accession>
<organism evidence="1 2">
    <name type="scientific">Smallanthus sonchifolius</name>
    <dbReference type="NCBI Taxonomy" id="185202"/>
    <lineage>
        <taxon>Eukaryota</taxon>
        <taxon>Viridiplantae</taxon>
        <taxon>Streptophyta</taxon>
        <taxon>Embryophyta</taxon>
        <taxon>Tracheophyta</taxon>
        <taxon>Spermatophyta</taxon>
        <taxon>Magnoliopsida</taxon>
        <taxon>eudicotyledons</taxon>
        <taxon>Gunneridae</taxon>
        <taxon>Pentapetalae</taxon>
        <taxon>asterids</taxon>
        <taxon>campanulids</taxon>
        <taxon>Asterales</taxon>
        <taxon>Asteraceae</taxon>
        <taxon>Asteroideae</taxon>
        <taxon>Heliantheae alliance</taxon>
        <taxon>Millerieae</taxon>
        <taxon>Smallanthus</taxon>
    </lineage>
</organism>
<evidence type="ECO:0000313" key="2">
    <source>
        <dbReference type="Proteomes" id="UP001056120"/>
    </source>
</evidence>
<evidence type="ECO:0000313" key="1">
    <source>
        <dbReference type="EMBL" id="KAI3827718.1"/>
    </source>
</evidence>
<dbReference type="Proteomes" id="UP001056120">
    <property type="component" value="Linkage Group LG01"/>
</dbReference>
<keyword evidence="2" id="KW-1185">Reference proteome</keyword>
<reference evidence="1 2" key="2">
    <citation type="journal article" date="2022" name="Mol. Ecol. Resour.">
        <title>The genomes of chicory, endive, great burdock and yacon provide insights into Asteraceae paleo-polyploidization history and plant inulin production.</title>
        <authorList>
            <person name="Fan W."/>
            <person name="Wang S."/>
            <person name="Wang H."/>
            <person name="Wang A."/>
            <person name="Jiang F."/>
            <person name="Liu H."/>
            <person name="Zhao H."/>
            <person name="Xu D."/>
            <person name="Zhang Y."/>
        </authorList>
    </citation>
    <scope>NUCLEOTIDE SEQUENCE [LARGE SCALE GENOMIC DNA]</scope>
    <source>
        <strain evidence="2">cv. Yunnan</strain>
        <tissue evidence="1">Leaves</tissue>
    </source>
</reference>
<comment type="caution">
    <text evidence="1">The sequence shown here is derived from an EMBL/GenBank/DDBJ whole genome shotgun (WGS) entry which is preliminary data.</text>
</comment>
<proteinExistence type="predicted"/>
<gene>
    <name evidence="1" type="ORF">L1987_01801</name>
</gene>